<dbReference type="VEuPathDB" id="FungiDB:PPTG_17773"/>
<name>W2PLJ4_PHYN3</name>
<accession>W2PLJ4</accession>
<dbReference type="EMBL" id="KI669632">
    <property type="protein sequence ID" value="ETN00890.1"/>
    <property type="molecule type" value="Genomic_DNA"/>
</dbReference>
<dbReference type="Proteomes" id="UP000018817">
    <property type="component" value="Unassembled WGS sequence"/>
</dbReference>
<dbReference type="RefSeq" id="XP_008913804.1">
    <property type="nucleotide sequence ID" value="XM_008915556.1"/>
</dbReference>
<gene>
    <name evidence="1" type="ORF">PPTG_17773</name>
</gene>
<sequence>MPRISNRERLRREITTSLALSEPPLIKLGASARTRLQEAIDDDDETDMLLELLYVVETSRYTIPRNRRGLRSSQVPHYLKRLSIGQVPVKYSSIKACVLCYRRPATDDVCFESPVSKMKKASVEVHLMVAIKYFGCYGHGASRDALSRIVQPVHSRTVLRLQLLDLCRVHRQVSYGVCQRR</sequence>
<evidence type="ECO:0000313" key="1">
    <source>
        <dbReference type="EMBL" id="ETN00890.1"/>
    </source>
</evidence>
<proteinExistence type="predicted"/>
<protein>
    <submittedName>
        <fullName evidence="1">Uncharacterized protein</fullName>
    </submittedName>
</protein>
<dbReference type="GeneID" id="20186727"/>
<reference evidence="2" key="1">
    <citation type="submission" date="2011-12" db="EMBL/GenBank/DDBJ databases">
        <authorList>
            <consortium name="The Broad Institute Genome Sequencing Platform"/>
            <person name="Russ C."/>
            <person name="Tyler B."/>
            <person name="Panabieres F."/>
            <person name="Shan W."/>
            <person name="Tripathy S."/>
            <person name="Grunwald N."/>
            <person name="Machado M."/>
            <person name="Young S.K."/>
            <person name="Zeng Q."/>
            <person name="Gargeya S."/>
            <person name="Fitzgerald M."/>
            <person name="Haas B."/>
            <person name="Abouelleil A."/>
            <person name="Alvarado L."/>
            <person name="Arachchi H.M."/>
            <person name="Berlin A."/>
            <person name="Chapman S.B."/>
            <person name="Gearin G."/>
            <person name="Goldberg J."/>
            <person name="Griggs A."/>
            <person name="Gujja S."/>
            <person name="Hansen M."/>
            <person name="Heiman D."/>
            <person name="Howarth C."/>
            <person name="Larimer J."/>
            <person name="Lui A."/>
            <person name="MacDonald P.J.P."/>
            <person name="McCowen C."/>
            <person name="Montmayeur A."/>
            <person name="Murphy C."/>
            <person name="Neiman D."/>
            <person name="Pearson M."/>
            <person name="Priest M."/>
            <person name="Roberts A."/>
            <person name="Saif S."/>
            <person name="Shea T."/>
            <person name="Sisk P."/>
            <person name="Stolte C."/>
            <person name="Sykes S."/>
            <person name="Wortman J."/>
            <person name="Nusbaum C."/>
            <person name="Birren B."/>
        </authorList>
    </citation>
    <scope>NUCLEOTIDE SEQUENCE [LARGE SCALE GENOMIC DNA]</scope>
    <source>
        <strain evidence="2">INRA-310</strain>
    </source>
</reference>
<reference evidence="1 2" key="2">
    <citation type="submission" date="2013-11" db="EMBL/GenBank/DDBJ databases">
        <title>The Genome Sequence of Phytophthora parasitica INRA-310.</title>
        <authorList>
            <consortium name="The Broad Institute Genomics Platform"/>
            <person name="Russ C."/>
            <person name="Tyler B."/>
            <person name="Panabieres F."/>
            <person name="Shan W."/>
            <person name="Tripathy S."/>
            <person name="Grunwald N."/>
            <person name="Machado M."/>
            <person name="Johnson C.S."/>
            <person name="Arredondo F."/>
            <person name="Hong C."/>
            <person name="Coffey M."/>
            <person name="Young S.K."/>
            <person name="Zeng Q."/>
            <person name="Gargeya S."/>
            <person name="Fitzgerald M."/>
            <person name="Abouelleil A."/>
            <person name="Alvarado L."/>
            <person name="Chapman S.B."/>
            <person name="Gainer-Dewar J."/>
            <person name="Goldberg J."/>
            <person name="Griggs A."/>
            <person name="Gujja S."/>
            <person name="Hansen M."/>
            <person name="Howarth C."/>
            <person name="Imamovic A."/>
            <person name="Ireland A."/>
            <person name="Larimer J."/>
            <person name="McCowan C."/>
            <person name="Murphy C."/>
            <person name="Pearson M."/>
            <person name="Poon T.W."/>
            <person name="Priest M."/>
            <person name="Roberts A."/>
            <person name="Saif S."/>
            <person name="Shea T."/>
            <person name="Sykes S."/>
            <person name="Wortman J."/>
            <person name="Nusbaum C."/>
            <person name="Birren B."/>
        </authorList>
    </citation>
    <scope>NUCLEOTIDE SEQUENCE [LARGE SCALE GENOMIC DNA]</scope>
    <source>
        <strain evidence="1 2">INRA-310</strain>
    </source>
</reference>
<organism evidence="1 2">
    <name type="scientific">Phytophthora nicotianae (strain INRA-310)</name>
    <name type="common">Phytophthora parasitica</name>
    <dbReference type="NCBI Taxonomy" id="761204"/>
    <lineage>
        <taxon>Eukaryota</taxon>
        <taxon>Sar</taxon>
        <taxon>Stramenopiles</taxon>
        <taxon>Oomycota</taxon>
        <taxon>Peronosporomycetes</taxon>
        <taxon>Peronosporales</taxon>
        <taxon>Peronosporaceae</taxon>
        <taxon>Phytophthora</taxon>
    </lineage>
</organism>
<dbReference type="AlphaFoldDB" id="W2PLJ4"/>
<evidence type="ECO:0000313" key="2">
    <source>
        <dbReference type="Proteomes" id="UP000018817"/>
    </source>
</evidence>